<dbReference type="STRING" id="1503961.SAMN05421736_110136"/>
<sequence length="1217" mass="137835">MKITIISNSSAAMGDLTTVLQEMEDKYKSGFSLKLFDTFRDYQEDEYLSMKKAIDEAEFLFLDMHGVNSHLLDKVTAFAKGSQAYIIPVGGRHHQAFQKLKNLKDDSHIGMIQDYWRFTGRKNITSLLFFLGRNYGALDHLPEPEPPEILEGTGIYDPITKTPYATFSEYAEAVAFDVTKPTVGMLFLGFSFPFRTLDLVEEMMKRIQPFANVIPVAAASLGNLDLSKLRLLLNNSEETKANLLMNFLPFRLGIGPMGGSGVELAADFLEELNIPLFHAFFISQYTAEEWGNSVQGLTPSEYMISVMLPELDGSIETIPIGALETSDSGEEFQLTLKKLVLLEERAEKVIDRMKSWLRLQKKPNREKKVAIICYNYPPGEGSLFGASYLDTFQSAANILRLLKQADYDVDDYTAEELMEKFTAGKLVNSGKWCGDQVSEEFIRYDSAGHVEKLKTNSWAAELTEQWGPAPGTVMTDGGDFLIPGMLAKNVFIGLQPSRGVHENPEKVYHDRSILPHHQYLAFYQWLREEFHADAIIHVGAHGTLEFMKGKEVAMSGDCLPAYLVSDLPHVYIYYSGNPSEAMIAKRRSHAVLISYQSAPFIESDLYGDLEKLEASINEYSEALLNDLGRSEELLNGIMAQAKALHFTAEDLDELEHELYRMKRSLIPKGLHIFGKGYSNEEGLQYMKFVLRYDRGDVKSLRRILAEDKQHDYDQLLAEKNSSLLEALDEEADNLVEYYLLNRTLPEHYFATETAENACRQSIAFGLNAYNASKHCMEEQGLLRVLNGSYLPVRLAGDMIKQPEVFPTGYNLYQFDPSQVPTKAAVMTGEEIARQTVEQYVAKHQRYPQSVGVILWGLETSRTQGEAIGQILYYLGIRVRRGRGSFAPVFEVIPQAELNRPRLDVTVNISGFFRDMFPNLMEELHRLFTMTAKLEESEENNYFKANCTKMYERLREQGYSHADAEDLAVARIFGPEEGAYASGLTTVIETKNWQTEEQLSESYCNGMQHVYTPTHRGVPMKALFQSHLSAVEIVSQIRSNHEMEVTDLDHYFEFFGGMAKSVELASGRQAEVYISDTTGETAETESVEKSVARGVRTRMLHPKWIEGMLDHPYHGVQHIAERFQNVLGLAATTNKVENWVFSSLHATYVADEQMRNRLEENNRWAYYDLVGVLLESNQRGYWEATEEELRQLRSAYLELEGSIEEGSEGTASGEKSEL</sequence>
<organism evidence="2 3">
    <name type="scientific">Evansella caseinilytica</name>
    <dbReference type="NCBI Taxonomy" id="1503961"/>
    <lineage>
        <taxon>Bacteria</taxon>
        <taxon>Bacillati</taxon>
        <taxon>Bacillota</taxon>
        <taxon>Bacilli</taxon>
        <taxon>Bacillales</taxon>
        <taxon>Bacillaceae</taxon>
        <taxon>Evansella</taxon>
    </lineage>
</organism>
<evidence type="ECO:0000313" key="2">
    <source>
        <dbReference type="EMBL" id="SDZ35643.1"/>
    </source>
</evidence>
<dbReference type="OrthoDB" id="9757976at2"/>
<dbReference type="Pfam" id="PF02514">
    <property type="entry name" value="CobN-Mg_chel"/>
    <property type="match status" value="1"/>
</dbReference>
<feature type="domain" description="CobN/magnesium chelatase" evidence="1">
    <location>
        <begin position="114"/>
        <end position="1187"/>
    </location>
</feature>
<dbReference type="InterPro" id="IPR003672">
    <property type="entry name" value="CobN/Mg_chltase"/>
</dbReference>
<reference evidence="3" key="1">
    <citation type="submission" date="2016-10" db="EMBL/GenBank/DDBJ databases">
        <authorList>
            <person name="Varghese N."/>
            <person name="Submissions S."/>
        </authorList>
    </citation>
    <scope>NUCLEOTIDE SEQUENCE [LARGE SCALE GENOMIC DNA]</scope>
    <source>
        <strain evidence="3">SP</strain>
    </source>
</reference>
<accession>A0A1H3SC20</accession>
<proteinExistence type="predicted"/>
<name>A0A1H3SC20_9BACI</name>
<evidence type="ECO:0000259" key="1">
    <source>
        <dbReference type="Pfam" id="PF02514"/>
    </source>
</evidence>
<gene>
    <name evidence="2" type="ORF">SAMN05421736_110136</name>
</gene>
<dbReference type="AlphaFoldDB" id="A0A1H3SC20"/>
<dbReference type="EMBL" id="FNPI01000010">
    <property type="protein sequence ID" value="SDZ35643.1"/>
    <property type="molecule type" value="Genomic_DNA"/>
</dbReference>
<protein>
    <submittedName>
        <fullName evidence="2">Cobaltochelatase CobN</fullName>
    </submittedName>
</protein>
<dbReference type="CDD" id="cd10150">
    <property type="entry name" value="CobN_like"/>
    <property type="match status" value="1"/>
</dbReference>
<evidence type="ECO:0000313" key="3">
    <source>
        <dbReference type="Proteomes" id="UP000198935"/>
    </source>
</evidence>
<dbReference type="PANTHER" id="PTHR44119:SF4">
    <property type="entry name" value="AEROBIC COBALTOCHELATASE SUBUNIT COBN"/>
    <property type="match status" value="1"/>
</dbReference>
<dbReference type="PANTHER" id="PTHR44119">
    <property type="entry name" value="MAGNESIUM-CHELATASE SUBUNIT CHLH, CHLOROPLASTIC"/>
    <property type="match status" value="1"/>
</dbReference>
<dbReference type="Proteomes" id="UP000198935">
    <property type="component" value="Unassembled WGS sequence"/>
</dbReference>
<keyword evidence="3" id="KW-1185">Reference proteome</keyword>